<name>A0A392UJL6_9FABA</name>
<comment type="caution">
    <text evidence="1">The sequence shown here is derived from an EMBL/GenBank/DDBJ whole genome shotgun (WGS) entry which is preliminary data.</text>
</comment>
<reference evidence="1 2" key="1">
    <citation type="journal article" date="2018" name="Front. Plant Sci.">
        <title>Red Clover (Trifolium pratense) and Zigzag Clover (T. medium) - A Picture of Genomic Similarities and Differences.</title>
        <authorList>
            <person name="Dluhosova J."/>
            <person name="Istvanek J."/>
            <person name="Nedelnik J."/>
            <person name="Repkova J."/>
        </authorList>
    </citation>
    <scope>NUCLEOTIDE SEQUENCE [LARGE SCALE GENOMIC DNA]</scope>
    <source>
        <strain evidence="2">cv. 10/8</strain>
        <tissue evidence="1">Leaf</tissue>
    </source>
</reference>
<accession>A0A392UJL6</accession>
<evidence type="ECO:0000313" key="1">
    <source>
        <dbReference type="EMBL" id="MCI73741.1"/>
    </source>
</evidence>
<sequence length="24" mass="2853">MMDERSVEVQSHELQKIAHEIITE</sequence>
<dbReference type="EMBL" id="LXQA010845303">
    <property type="protein sequence ID" value="MCI73741.1"/>
    <property type="molecule type" value="Genomic_DNA"/>
</dbReference>
<keyword evidence="2" id="KW-1185">Reference proteome</keyword>
<proteinExistence type="predicted"/>
<protein>
    <submittedName>
        <fullName evidence="1">Uncharacterized protein</fullName>
    </submittedName>
</protein>
<evidence type="ECO:0000313" key="2">
    <source>
        <dbReference type="Proteomes" id="UP000265520"/>
    </source>
</evidence>
<feature type="non-terminal residue" evidence="1">
    <location>
        <position position="24"/>
    </location>
</feature>
<dbReference type="Proteomes" id="UP000265520">
    <property type="component" value="Unassembled WGS sequence"/>
</dbReference>
<organism evidence="1 2">
    <name type="scientific">Trifolium medium</name>
    <dbReference type="NCBI Taxonomy" id="97028"/>
    <lineage>
        <taxon>Eukaryota</taxon>
        <taxon>Viridiplantae</taxon>
        <taxon>Streptophyta</taxon>
        <taxon>Embryophyta</taxon>
        <taxon>Tracheophyta</taxon>
        <taxon>Spermatophyta</taxon>
        <taxon>Magnoliopsida</taxon>
        <taxon>eudicotyledons</taxon>
        <taxon>Gunneridae</taxon>
        <taxon>Pentapetalae</taxon>
        <taxon>rosids</taxon>
        <taxon>fabids</taxon>
        <taxon>Fabales</taxon>
        <taxon>Fabaceae</taxon>
        <taxon>Papilionoideae</taxon>
        <taxon>50 kb inversion clade</taxon>
        <taxon>NPAAA clade</taxon>
        <taxon>Hologalegina</taxon>
        <taxon>IRL clade</taxon>
        <taxon>Trifolieae</taxon>
        <taxon>Trifolium</taxon>
    </lineage>
</organism>
<dbReference type="AlphaFoldDB" id="A0A392UJL6"/>